<evidence type="ECO:0000313" key="1">
    <source>
        <dbReference type="EMBL" id="RDH34829.1"/>
    </source>
</evidence>
<reference evidence="1 2" key="1">
    <citation type="submission" date="2018-07" db="EMBL/GenBank/DDBJ databases">
        <title>The genomes of Aspergillus section Nigri reveals drivers in fungal speciation.</title>
        <authorList>
            <consortium name="DOE Joint Genome Institute"/>
            <person name="Vesth T.C."/>
            <person name="Nybo J."/>
            <person name="Theobald S."/>
            <person name="Brandl J."/>
            <person name="Frisvad J.C."/>
            <person name="Nielsen K.F."/>
            <person name="Lyhne E.K."/>
            <person name="Kogle M.E."/>
            <person name="Kuo A."/>
            <person name="Riley R."/>
            <person name="Clum A."/>
            <person name="Nolan M."/>
            <person name="Lipzen A."/>
            <person name="Salamov A."/>
            <person name="Henrissat B."/>
            <person name="Wiebenga A."/>
            <person name="De vries R.P."/>
            <person name="Grigoriev I.V."/>
            <person name="Mortensen U.H."/>
            <person name="Andersen M.R."/>
            <person name="Baker S.E."/>
        </authorList>
    </citation>
    <scope>NUCLEOTIDE SEQUENCE [LARGE SCALE GENOMIC DNA]</scope>
    <source>
        <strain evidence="1 2">CBS 139.54b</strain>
    </source>
</reference>
<organism evidence="1 2">
    <name type="scientific">Aspergillus welwitschiae</name>
    <dbReference type="NCBI Taxonomy" id="1341132"/>
    <lineage>
        <taxon>Eukaryota</taxon>
        <taxon>Fungi</taxon>
        <taxon>Dikarya</taxon>
        <taxon>Ascomycota</taxon>
        <taxon>Pezizomycotina</taxon>
        <taxon>Eurotiomycetes</taxon>
        <taxon>Eurotiomycetidae</taxon>
        <taxon>Eurotiales</taxon>
        <taxon>Aspergillaceae</taxon>
        <taxon>Aspergillus</taxon>
        <taxon>Aspergillus subgen. Circumdati</taxon>
    </lineage>
</organism>
<dbReference type="RefSeq" id="XP_026627851.1">
    <property type="nucleotide sequence ID" value="XM_026768985.1"/>
</dbReference>
<keyword evidence="2" id="KW-1185">Reference proteome</keyword>
<proteinExistence type="predicted"/>
<dbReference type="EMBL" id="KZ852042">
    <property type="protein sequence ID" value="RDH34829.1"/>
    <property type="molecule type" value="Genomic_DNA"/>
</dbReference>
<name>A0A3F3Q6T8_9EURO</name>
<gene>
    <name evidence="1" type="ORF">BDQ94DRAFT_15868</name>
</gene>
<sequence length="117" mass="13802">MYTCNLIRVCCTPCTRRLRRSPLARYFHRATAELLNYNSKRYLVTEKVSVIVGNPGKTYLLVYSEVGSVFRAAAKEFQIFGETCKLAFFHESQHFVDFPYGYPRFYTPNHISRRTEW</sequence>
<evidence type="ECO:0000313" key="2">
    <source>
        <dbReference type="Proteomes" id="UP000253729"/>
    </source>
</evidence>
<accession>A0A3F3Q6T8</accession>
<dbReference type="GeneID" id="38137341"/>
<dbReference type="STRING" id="1341132.A0A3F3Q6T8"/>
<protein>
    <submittedName>
        <fullName evidence="1">Uncharacterized protein</fullName>
    </submittedName>
</protein>
<dbReference type="AlphaFoldDB" id="A0A3F3Q6T8"/>
<dbReference type="Proteomes" id="UP000253729">
    <property type="component" value="Unassembled WGS sequence"/>
</dbReference>